<evidence type="ECO:0000313" key="6">
    <source>
        <dbReference type="Proteomes" id="UP000265614"/>
    </source>
</evidence>
<protein>
    <recommendedName>
        <fullName evidence="7">CDP-diacylglycerol--serine O-phosphatidyltransferase</fullName>
    </recommendedName>
</protein>
<dbReference type="RefSeq" id="WP_119950656.1">
    <property type="nucleotide sequence ID" value="NZ_QZEZ01000005.1"/>
</dbReference>
<evidence type="ECO:0000256" key="1">
    <source>
        <dbReference type="ARBA" id="ARBA00022679"/>
    </source>
</evidence>
<evidence type="ECO:0000256" key="3">
    <source>
        <dbReference type="SAM" id="MobiDB-lite"/>
    </source>
</evidence>
<sequence>MREHLRGPNLVTSANLVLGLGALLLVPRHLGAALALVVLAAVLDVVDGALARRAGGGTAFGAQLDSLADLVCFCVVPALALARAADGAGAATQVPAVAVAGAFLLGGAWRLARFPLVQQQGAFVGLPTPAAGALLLLLLVLAPVPVAAAGGAALSALMVSTVRFPSVFAAAATVRHPGLRERRPFRQVRRLRVPRPHVHRPQLRRPHLPRPHLPRPRLHRPRLHRPRLHRPRLRLPRRGGSRPRAGS</sequence>
<dbReference type="AlphaFoldDB" id="A0A3A3YX58"/>
<dbReference type="GO" id="GO:0008654">
    <property type="term" value="P:phospholipid biosynthetic process"/>
    <property type="evidence" value="ECO:0007669"/>
    <property type="project" value="InterPro"/>
</dbReference>
<name>A0A3A3YX58_9ACTN</name>
<organism evidence="5 6">
    <name type="scientific">Vallicoccus soli</name>
    <dbReference type="NCBI Taxonomy" id="2339232"/>
    <lineage>
        <taxon>Bacteria</taxon>
        <taxon>Bacillati</taxon>
        <taxon>Actinomycetota</taxon>
        <taxon>Actinomycetes</taxon>
        <taxon>Motilibacterales</taxon>
        <taxon>Vallicoccaceae</taxon>
        <taxon>Vallicoccus</taxon>
    </lineage>
</organism>
<dbReference type="Gene3D" id="1.20.120.1760">
    <property type="match status" value="1"/>
</dbReference>
<evidence type="ECO:0000256" key="4">
    <source>
        <dbReference type="SAM" id="Phobius"/>
    </source>
</evidence>
<keyword evidence="4" id="KW-0812">Transmembrane</keyword>
<dbReference type="GO" id="GO:0016780">
    <property type="term" value="F:phosphotransferase activity, for other substituted phosphate groups"/>
    <property type="evidence" value="ECO:0007669"/>
    <property type="project" value="InterPro"/>
</dbReference>
<evidence type="ECO:0008006" key="7">
    <source>
        <dbReference type="Google" id="ProtNLM"/>
    </source>
</evidence>
<dbReference type="InterPro" id="IPR048254">
    <property type="entry name" value="CDP_ALCOHOL_P_TRANSF_CS"/>
</dbReference>
<dbReference type="InterPro" id="IPR043130">
    <property type="entry name" value="CDP-OH_PTrfase_TM_dom"/>
</dbReference>
<proteinExistence type="inferred from homology"/>
<dbReference type="InterPro" id="IPR000462">
    <property type="entry name" value="CDP-OH_P_trans"/>
</dbReference>
<dbReference type="GO" id="GO:0016020">
    <property type="term" value="C:membrane"/>
    <property type="evidence" value="ECO:0007669"/>
    <property type="project" value="InterPro"/>
</dbReference>
<dbReference type="Proteomes" id="UP000265614">
    <property type="component" value="Unassembled WGS sequence"/>
</dbReference>
<feature type="transmembrane region" description="Helical" evidence="4">
    <location>
        <begin position="152"/>
        <end position="174"/>
    </location>
</feature>
<feature type="compositionally biased region" description="Basic residues" evidence="3">
    <location>
        <begin position="192"/>
        <end position="241"/>
    </location>
</feature>
<reference evidence="5 6" key="1">
    <citation type="submission" date="2018-09" db="EMBL/GenBank/DDBJ databases">
        <title>YIM 75000 draft genome.</title>
        <authorList>
            <person name="Tang S."/>
            <person name="Feng Y."/>
        </authorList>
    </citation>
    <scope>NUCLEOTIDE SEQUENCE [LARGE SCALE GENOMIC DNA]</scope>
    <source>
        <strain evidence="5 6">YIM 75000</strain>
    </source>
</reference>
<feature type="region of interest" description="Disordered" evidence="3">
    <location>
        <begin position="192"/>
        <end position="247"/>
    </location>
</feature>
<evidence type="ECO:0000256" key="2">
    <source>
        <dbReference type="RuleBase" id="RU003750"/>
    </source>
</evidence>
<dbReference type="EMBL" id="QZEZ01000005">
    <property type="protein sequence ID" value="RJK95303.1"/>
    <property type="molecule type" value="Genomic_DNA"/>
</dbReference>
<keyword evidence="1 2" id="KW-0808">Transferase</keyword>
<keyword evidence="4" id="KW-1133">Transmembrane helix</keyword>
<feature type="transmembrane region" description="Helical" evidence="4">
    <location>
        <begin position="32"/>
        <end position="50"/>
    </location>
</feature>
<comment type="similarity">
    <text evidence="2">Belongs to the CDP-alcohol phosphatidyltransferase class-I family.</text>
</comment>
<dbReference type="Pfam" id="PF01066">
    <property type="entry name" value="CDP-OH_P_transf"/>
    <property type="match status" value="1"/>
</dbReference>
<dbReference type="PROSITE" id="PS00379">
    <property type="entry name" value="CDP_ALCOHOL_P_TRANSF"/>
    <property type="match status" value="1"/>
</dbReference>
<comment type="caution">
    <text evidence="5">The sequence shown here is derived from an EMBL/GenBank/DDBJ whole genome shotgun (WGS) entry which is preliminary data.</text>
</comment>
<keyword evidence="4" id="KW-0472">Membrane</keyword>
<gene>
    <name evidence="5" type="ORF">D5H78_11580</name>
</gene>
<feature type="transmembrane region" description="Helical" evidence="4">
    <location>
        <begin position="124"/>
        <end position="146"/>
    </location>
</feature>
<feature type="transmembrane region" description="Helical" evidence="4">
    <location>
        <begin position="94"/>
        <end position="112"/>
    </location>
</feature>
<keyword evidence="6" id="KW-1185">Reference proteome</keyword>
<evidence type="ECO:0000313" key="5">
    <source>
        <dbReference type="EMBL" id="RJK95303.1"/>
    </source>
</evidence>
<accession>A0A3A3YX58</accession>